<name>A0A2H0KLE4_9BACT</name>
<gene>
    <name evidence="1" type="ORF">COV86_05060</name>
</gene>
<dbReference type="AlphaFoldDB" id="A0A2H0KLE4"/>
<dbReference type="Proteomes" id="UP000229570">
    <property type="component" value="Unassembled WGS sequence"/>
</dbReference>
<evidence type="ECO:0000313" key="2">
    <source>
        <dbReference type="Proteomes" id="UP000229570"/>
    </source>
</evidence>
<comment type="caution">
    <text evidence="1">The sequence shown here is derived from an EMBL/GenBank/DDBJ whole genome shotgun (WGS) entry which is preliminary data.</text>
</comment>
<accession>A0A2H0KLE4</accession>
<organism evidence="1 2">
    <name type="scientific">Candidatus Roizmanbacteria bacterium CG11_big_fil_rev_8_21_14_0_20_35_14</name>
    <dbReference type="NCBI Taxonomy" id="1974855"/>
    <lineage>
        <taxon>Bacteria</taxon>
        <taxon>Candidatus Roizmaniibacteriota</taxon>
    </lineage>
</organism>
<dbReference type="EMBL" id="PCVL01000082">
    <property type="protein sequence ID" value="PIQ72059.1"/>
    <property type="molecule type" value="Genomic_DNA"/>
</dbReference>
<reference evidence="1 2" key="1">
    <citation type="submission" date="2017-09" db="EMBL/GenBank/DDBJ databases">
        <title>Depth-based differentiation of microbial function through sediment-hosted aquifers and enrichment of novel symbionts in the deep terrestrial subsurface.</title>
        <authorList>
            <person name="Probst A.J."/>
            <person name="Ladd B."/>
            <person name="Jarett J.K."/>
            <person name="Geller-Mcgrath D.E."/>
            <person name="Sieber C.M."/>
            <person name="Emerson J.B."/>
            <person name="Anantharaman K."/>
            <person name="Thomas B.C."/>
            <person name="Malmstrom R."/>
            <person name="Stieglmeier M."/>
            <person name="Klingl A."/>
            <person name="Woyke T."/>
            <person name="Ryan C.M."/>
            <person name="Banfield J.F."/>
        </authorList>
    </citation>
    <scope>NUCLEOTIDE SEQUENCE [LARGE SCALE GENOMIC DNA]</scope>
    <source>
        <strain evidence="1">CG11_big_fil_rev_8_21_14_0_20_35_14</strain>
    </source>
</reference>
<sequence length="237" mass="26763">MIITYSFPSDTVCLLKEGSKVDFQTFLLEKKIGKELEINIATELGIEPENIFRHLKKLVGEKVVKDDLLGEKKGLLSTKKFSSPETGIIKEIDHHKGILIIATTSKEKNKILSPFKGEVEKVNKESLQIKINKGEGFPVKNVAADFGGEVLYFESSSSYSSADLSQKIIFTDKINSYLQVKTEALGIKGYVTLEKLPEKPDSYFANLKNIDDFKKIKKLNYPYCTVMVQSAKIYFYQ</sequence>
<evidence type="ECO:0000313" key="1">
    <source>
        <dbReference type="EMBL" id="PIQ72059.1"/>
    </source>
</evidence>
<protein>
    <submittedName>
        <fullName evidence="1">Uncharacterized protein</fullName>
    </submittedName>
</protein>
<proteinExistence type="predicted"/>